<dbReference type="WBParaSite" id="nRc.2.0.1.t39179-RA">
    <property type="protein sequence ID" value="nRc.2.0.1.t39179-RA"/>
    <property type="gene ID" value="nRc.2.0.1.g39179"/>
</dbReference>
<evidence type="ECO:0000313" key="2">
    <source>
        <dbReference type="WBParaSite" id="nRc.2.0.1.t39179-RA"/>
    </source>
</evidence>
<reference evidence="2" key="1">
    <citation type="submission" date="2022-11" db="UniProtKB">
        <authorList>
            <consortium name="WormBaseParasite"/>
        </authorList>
    </citation>
    <scope>IDENTIFICATION</scope>
</reference>
<proteinExistence type="predicted"/>
<accession>A0A915KMB2</accession>
<dbReference type="Proteomes" id="UP000887565">
    <property type="component" value="Unplaced"/>
</dbReference>
<name>A0A915KMB2_ROMCU</name>
<sequence>MKTPVMDQFAKVCVKTFLDDMEMHLKLKNLIPANNLKMFCDVFFYQLSLLNELCHNQVVKTCGLERIVNLLKMIVERQEQFKGSKCSASSYTVHPTTVYSLTSATCADHRLGSNV</sequence>
<protein>
    <submittedName>
        <fullName evidence="2">Uncharacterized protein</fullName>
    </submittedName>
</protein>
<dbReference type="AlphaFoldDB" id="A0A915KMB2"/>
<organism evidence="1 2">
    <name type="scientific">Romanomermis culicivorax</name>
    <name type="common">Nematode worm</name>
    <dbReference type="NCBI Taxonomy" id="13658"/>
    <lineage>
        <taxon>Eukaryota</taxon>
        <taxon>Metazoa</taxon>
        <taxon>Ecdysozoa</taxon>
        <taxon>Nematoda</taxon>
        <taxon>Enoplea</taxon>
        <taxon>Dorylaimia</taxon>
        <taxon>Mermithida</taxon>
        <taxon>Mermithoidea</taxon>
        <taxon>Mermithidae</taxon>
        <taxon>Romanomermis</taxon>
    </lineage>
</organism>
<evidence type="ECO:0000313" key="1">
    <source>
        <dbReference type="Proteomes" id="UP000887565"/>
    </source>
</evidence>
<keyword evidence="1" id="KW-1185">Reference proteome</keyword>